<dbReference type="GO" id="GO:0061711">
    <property type="term" value="F:tRNA N(6)-L-threonylcarbamoyladenine synthase activity"/>
    <property type="evidence" value="ECO:0007669"/>
    <property type="project" value="UniProtKB-EC"/>
</dbReference>
<gene>
    <name evidence="9" type="ORF">TAPDE_000182</name>
</gene>
<evidence type="ECO:0000313" key="10">
    <source>
        <dbReference type="Proteomes" id="UP000013776"/>
    </source>
</evidence>
<dbReference type="OrthoDB" id="10259622at2759"/>
<accession>R4X6E5</accession>
<sequence>MSSTVLPQKRTFAVLGIETSCDDTCISVLQCDMHKGGKPKIIHSAIARSLDENEQYGGIHPIVAVQSHQKHMQSLVNEALKDIKSQGIQLDLVSVTKGPGMKASLQVGISAAEKLATDLAIPVLGVHHMQAHALTPRLLKDGPSPEFPYMSLLVSGGHTLLLKSQSVTDHEIIASTLDIAIGDCIDKIAKDLKVPWHGLMPGAALEVWCKDEELSTKDVYVPKTVSAELKKKFNIKVPLHAKVNVDGIRSDRMEFSFSGLGSSISRILKVMDLTEDEQRGLGAEAMKSAFDHVMEKVVAGLRLTKPQPNALVISGGVARNAYLRQIMQAGLKRAGFGGIELICPPLDLCSDNATMIAWTAFEMHQLQHKSQTPIMPRPKWPLTELLIQNEEEFSKILASRDKKQPHLPMKQPVAKKIKLSDTNM</sequence>
<dbReference type="STRING" id="1097556.R4X6E5"/>
<dbReference type="NCBIfam" id="TIGR00329">
    <property type="entry name" value="gcp_kae1"/>
    <property type="match status" value="1"/>
</dbReference>
<dbReference type="GO" id="GO:0046872">
    <property type="term" value="F:metal ion binding"/>
    <property type="evidence" value="ECO:0007669"/>
    <property type="project" value="UniProtKB-KW"/>
</dbReference>
<dbReference type="Proteomes" id="UP000013776">
    <property type="component" value="Unassembled WGS sequence"/>
</dbReference>
<reference evidence="9 10" key="1">
    <citation type="journal article" date="2013" name="MBio">
        <title>Genome sequencing of the plant pathogen Taphrina deformans, the causal agent of peach leaf curl.</title>
        <authorList>
            <person name="Cisse O.H."/>
            <person name="Almeida J.M.G.C.F."/>
            <person name="Fonseca A."/>
            <person name="Kumar A.A."/>
            <person name="Salojaervi J."/>
            <person name="Overmyer K."/>
            <person name="Hauser P.M."/>
            <person name="Pagni M."/>
        </authorList>
    </citation>
    <scope>NUCLEOTIDE SEQUENCE [LARGE SCALE GENOMIC DNA]</scope>
    <source>
        <strain evidence="10">PYCC 5710 / ATCC 11124 / CBS 356.35 / IMI 108563 / JCM 9778 / NBRC 8474</strain>
    </source>
</reference>
<dbReference type="GO" id="GO:0005739">
    <property type="term" value="C:mitochondrion"/>
    <property type="evidence" value="ECO:0007669"/>
    <property type="project" value="UniProtKB-SubCell"/>
</dbReference>
<evidence type="ECO:0000256" key="7">
    <source>
        <dbReference type="HAMAP-Rule" id="MF_03179"/>
    </source>
</evidence>
<dbReference type="PANTHER" id="PTHR11735">
    <property type="entry name" value="TRNA N6-ADENOSINE THREONYLCARBAMOYLTRANSFERASE"/>
    <property type="match status" value="1"/>
</dbReference>
<keyword evidence="2 7" id="KW-0808">Transferase</keyword>
<evidence type="ECO:0000256" key="2">
    <source>
        <dbReference type="ARBA" id="ARBA00022679"/>
    </source>
</evidence>
<dbReference type="InterPro" id="IPR017861">
    <property type="entry name" value="KAE1/TsaD"/>
</dbReference>
<dbReference type="SUPFAM" id="SSF53067">
    <property type="entry name" value="Actin-like ATPase domain"/>
    <property type="match status" value="1"/>
</dbReference>
<dbReference type="EMBL" id="CAHR02000004">
    <property type="protein sequence ID" value="CCG80649.1"/>
    <property type="molecule type" value="Genomic_DNA"/>
</dbReference>
<dbReference type="InterPro" id="IPR043129">
    <property type="entry name" value="ATPase_NBD"/>
</dbReference>
<proteinExistence type="inferred from homology"/>
<organism evidence="9 10">
    <name type="scientific">Taphrina deformans (strain PYCC 5710 / ATCC 11124 / CBS 356.35 / IMI 108563 / JCM 9778 / NBRC 8474)</name>
    <name type="common">Peach leaf curl fungus</name>
    <name type="synonym">Lalaria deformans</name>
    <dbReference type="NCBI Taxonomy" id="1097556"/>
    <lineage>
        <taxon>Eukaryota</taxon>
        <taxon>Fungi</taxon>
        <taxon>Dikarya</taxon>
        <taxon>Ascomycota</taxon>
        <taxon>Taphrinomycotina</taxon>
        <taxon>Taphrinomycetes</taxon>
        <taxon>Taphrinales</taxon>
        <taxon>Taphrinaceae</taxon>
        <taxon>Taphrina</taxon>
    </lineage>
</organism>
<keyword evidence="5 7" id="KW-0012">Acyltransferase</keyword>
<dbReference type="PRINTS" id="PR00789">
    <property type="entry name" value="OSIALOPTASE"/>
</dbReference>
<comment type="cofactor">
    <cofactor evidence="7">
        <name>a divalent metal cation</name>
        <dbReference type="ChEBI" id="CHEBI:60240"/>
    </cofactor>
    <text evidence="7">Binds 1 divalent metal cation per subunit.</text>
</comment>
<keyword evidence="3 7" id="KW-0819">tRNA processing</keyword>
<dbReference type="GO" id="GO:0072670">
    <property type="term" value="P:mitochondrial tRNA threonylcarbamoyladenosine modification"/>
    <property type="evidence" value="ECO:0007669"/>
    <property type="project" value="TreeGrafter"/>
</dbReference>
<comment type="caution">
    <text evidence="9">The sequence shown here is derived from an EMBL/GenBank/DDBJ whole genome shotgun (WGS) entry which is preliminary data.</text>
</comment>
<dbReference type="EC" id="2.3.1.234" evidence="1"/>
<dbReference type="Pfam" id="PF00814">
    <property type="entry name" value="TsaD"/>
    <property type="match status" value="1"/>
</dbReference>
<protein>
    <recommendedName>
        <fullName evidence="1">N(6)-L-threonylcarbamoyladenine synthase</fullName>
        <ecNumber evidence="1">2.3.1.234</ecNumber>
    </recommendedName>
</protein>
<dbReference type="InterPro" id="IPR000905">
    <property type="entry name" value="Gcp-like_dom"/>
</dbReference>
<evidence type="ECO:0000313" key="9">
    <source>
        <dbReference type="EMBL" id="CCG80649.1"/>
    </source>
</evidence>
<evidence type="ECO:0000256" key="3">
    <source>
        <dbReference type="ARBA" id="ARBA00022694"/>
    </source>
</evidence>
<evidence type="ECO:0000256" key="4">
    <source>
        <dbReference type="ARBA" id="ARBA00022723"/>
    </source>
</evidence>
<name>R4X6E5_TAPDE</name>
<dbReference type="AlphaFoldDB" id="R4X6E5"/>
<dbReference type="eggNOG" id="KOG2707">
    <property type="taxonomic scope" value="Eukaryota"/>
</dbReference>
<evidence type="ECO:0000256" key="1">
    <source>
        <dbReference type="ARBA" id="ARBA00012156"/>
    </source>
</evidence>
<evidence type="ECO:0000256" key="6">
    <source>
        <dbReference type="ARBA" id="ARBA00048117"/>
    </source>
</evidence>
<dbReference type="CDD" id="cd24134">
    <property type="entry name" value="ASKHA_NBD_OSGEPL1_QRI7_euk"/>
    <property type="match status" value="1"/>
</dbReference>
<keyword evidence="10" id="KW-1185">Reference proteome</keyword>
<comment type="catalytic activity">
    <reaction evidence="6 7">
        <text>L-threonylcarbamoyladenylate + adenosine(37) in tRNA = N(6)-L-threonylcarbamoyladenosine(37) in tRNA + AMP + H(+)</text>
        <dbReference type="Rhea" id="RHEA:37059"/>
        <dbReference type="Rhea" id="RHEA-COMP:10162"/>
        <dbReference type="Rhea" id="RHEA-COMP:10163"/>
        <dbReference type="ChEBI" id="CHEBI:15378"/>
        <dbReference type="ChEBI" id="CHEBI:73682"/>
        <dbReference type="ChEBI" id="CHEBI:74411"/>
        <dbReference type="ChEBI" id="CHEBI:74418"/>
        <dbReference type="ChEBI" id="CHEBI:456215"/>
        <dbReference type="EC" id="2.3.1.234"/>
    </reaction>
</comment>
<feature type="domain" description="Gcp-like" evidence="8">
    <location>
        <begin position="41"/>
        <end position="358"/>
    </location>
</feature>
<evidence type="ECO:0000259" key="8">
    <source>
        <dbReference type="Pfam" id="PF00814"/>
    </source>
</evidence>
<comment type="function">
    <text evidence="7">Required for the formation of a threonylcarbamoyl group on adenosine at position 37 (t(6)A37) in mitochondrial tRNAs that read codons beginning with adenine. Probably involved in the transfer of the threonylcarbamoyl moiety of threonylcarbamoyl-AMP (TC-AMP) to the N6 group of A37. Involved in mitochondrial genome maintenance.</text>
</comment>
<keyword evidence="7" id="KW-0496">Mitochondrion</keyword>
<dbReference type="VEuPathDB" id="FungiDB:TAPDE_000182"/>
<comment type="subunit">
    <text evidence="7">Homodimer.</text>
</comment>
<comment type="subcellular location">
    <subcellularLocation>
        <location evidence="7">Mitochondrion</location>
    </subcellularLocation>
</comment>
<evidence type="ECO:0000256" key="5">
    <source>
        <dbReference type="ARBA" id="ARBA00023315"/>
    </source>
</evidence>
<comment type="similarity">
    <text evidence="7">Belongs to the KAE1 / TsaD family.</text>
</comment>
<dbReference type="Gene3D" id="3.30.420.40">
    <property type="match status" value="2"/>
</dbReference>
<dbReference type="PANTHER" id="PTHR11735:SF6">
    <property type="entry name" value="TRNA N6-ADENOSINE THREONYLCARBAMOYLTRANSFERASE, MITOCHONDRIAL"/>
    <property type="match status" value="1"/>
</dbReference>
<keyword evidence="4 7" id="KW-0479">Metal-binding</keyword>
<dbReference type="InterPro" id="IPR022450">
    <property type="entry name" value="TsaD"/>
</dbReference>
<dbReference type="HAMAP" id="MF_01445">
    <property type="entry name" value="TsaD"/>
    <property type="match status" value="1"/>
</dbReference>